<gene>
    <name evidence="2" type="ORF">SSOG_09150</name>
</gene>
<sequence>MTKNRVCDLQARAEQLPTVRIRMIQPTEPAPPPYQRLLARLEKERAHHQECAALSRTDEGRIAHSGMAAGFLHAAIHLMEETEGPGAARQYMERTTAEEPRRWPGGRHTVTGPAGTPGEDPPEPEYEAASAAESTAEQSAREVS</sequence>
<feature type="region of interest" description="Disordered" evidence="1">
    <location>
        <begin position="84"/>
        <end position="144"/>
    </location>
</feature>
<dbReference type="HOGENOM" id="CLU_1795388_0_0_11"/>
<organism evidence="2 3">
    <name type="scientific">Streptomyces himastatinicus ATCC 53653</name>
    <dbReference type="NCBI Taxonomy" id="457427"/>
    <lineage>
        <taxon>Bacteria</taxon>
        <taxon>Bacillati</taxon>
        <taxon>Actinomycetota</taxon>
        <taxon>Actinomycetes</taxon>
        <taxon>Kitasatosporales</taxon>
        <taxon>Streptomycetaceae</taxon>
        <taxon>Streptomyces</taxon>
        <taxon>Streptomyces violaceusniger group</taxon>
    </lineage>
</organism>
<accession>D9WX08</accession>
<dbReference type="EMBL" id="GG657755">
    <property type="protein sequence ID" value="EFL29436.1"/>
    <property type="molecule type" value="Genomic_DNA"/>
</dbReference>
<reference evidence="2 3" key="1">
    <citation type="submission" date="2009-02" db="EMBL/GenBank/DDBJ databases">
        <title>Annotation of Streptomyces hygroscopicus strain ATCC 53653.</title>
        <authorList>
            <consortium name="The Broad Institute Genome Sequencing Platform"/>
            <consortium name="Broad Institute Microbial Sequencing Center"/>
            <person name="Fischbach M."/>
            <person name="Godfrey P."/>
            <person name="Ward D."/>
            <person name="Young S."/>
            <person name="Zeng Q."/>
            <person name="Koehrsen M."/>
            <person name="Alvarado L."/>
            <person name="Berlin A.M."/>
            <person name="Bochicchio J."/>
            <person name="Borenstein D."/>
            <person name="Chapman S.B."/>
            <person name="Chen Z."/>
            <person name="Engels R."/>
            <person name="Freedman E."/>
            <person name="Gellesch M."/>
            <person name="Goldberg J."/>
            <person name="Griggs A."/>
            <person name="Gujja S."/>
            <person name="Heilman E.R."/>
            <person name="Heiman D.I."/>
            <person name="Hepburn T.A."/>
            <person name="Howarth C."/>
            <person name="Jen D."/>
            <person name="Larson L."/>
            <person name="Lewis B."/>
            <person name="Mehta T."/>
            <person name="Park D."/>
            <person name="Pearson M."/>
            <person name="Richards J."/>
            <person name="Roberts A."/>
            <person name="Saif S."/>
            <person name="Shea T.D."/>
            <person name="Shenoy N."/>
            <person name="Sisk P."/>
            <person name="Stolte C."/>
            <person name="Sykes S.N."/>
            <person name="Thomson T."/>
            <person name="Walk T."/>
            <person name="White J."/>
            <person name="Yandava C."/>
            <person name="Straight P."/>
            <person name="Clardy J."/>
            <person name="Hung D."/>
            <person name="Kolter R."/>
            <person name="Mekalanos J."/>
            <person name="Walker S."/>
            <person name="Walsh C.T."/>
            <person name="Wieland-Brown L.C."/>
            <person name="Haas B."/>
            <person name="Nusbaum C."/>
            <person name="Birren B."/>
        </authorList>
    </citation>
    <scope>NUCLEOTIDE SEQUENCE [LARGE SCALE GENOMIC DNA]</scope>
    <source>
        <strain evidence="2 3">ATCC 53653</strain>
    </source>
</reference>
<proteinExistence type="predicted"/>
<evidence type="ECO:0000313" key="2">
    <source>
        <dbReference type="EMBL" id="EFL29436.1"/>
    </source>
</evidence>
<feature type="compositionally biased region" description="Basic and acidic residues" evidence="1">
    <location>
        <begin position="91"/>
        <end position="102"/>
    </location>
</feature>
<dbReference type="Proteomes" id="UP000003963">
    <property type="component" value="Unassembled WGS sequence"/>
</dbReference>
<keyword evidence="3" id="KW-1185">Reference proteome</keyword>
<feature type="compositionally biased region" description="Low complexity" evidence="1">
    <location>
        <begin position="127"/>
        <end position="138"/>
    </location>
</feature>
<dbReference type="AlphaFoldDB" id="D9WX08"/>
<dbReference type="STRING" id="457427.SSOG_09150"/>
<evidence type="ECO:0000256" key="1">
    <source>
        <dbReference type="SAM" id="MobiDB-lite"/>
    </source>
</evidence>
<evidence type="ECO:0000313" key="3">
    <source>
        <dbReference type="Proteomes" id="UP000003963"/>
    </source>
</evidence>
<name>D9WX08_9ACTN</name>
<protein>
    <submittedName>
        <fullName evidence="2">Uncharacterized protein</fullName>
    </submittedName>
</protein>